<dbReference type="InterPro" id="IPR036188">
    <property type="entry name" value="FAD/NAD-bd_sf"/>
</dbReference>
<dbReference type="EMBL" id="QJQB01000067">
    <property type="protein sequence ID" value="PYA73668.1"/>
    <property type="molecule type" value="Genomic_DNA"/>
</dbReference>
<gene>
    <name evidence="6" type="ORF">AB868_02668</name>
    <name evidence="8" type="ORF">AN695_0202465</name>
    <name evidence="5" type="ORF">DKC05_04125</name>
    <name evidence="10" type="ORF">DMW51_03445</name>
    <name evidence="9" type="ORF">MC70_012880</name>
    <name evidence="7" type="ORF">SJ435_05960</name>
</gene>
<reference evidence="8" key="3">
    <citation type="journal article" date="2017" name="PLoS ONE">
        <title>Genomic and phenotypic characterisation of fluoroquinolone resistance mechanisms in Enterobacteriaceae in Durban, South Africa.</title>
        <authorList>
            <person name="Osei Sekyere J."/>
            <person name="Amoako D.G."/>
        </authorList>
    </citation>
    <scope>NUCLEOTIDE SEQUENCE</scope>
    <source>
        <strain evidence="8">945174350</strain>
    </source>
</reference>
<evidence type="ECO:0000256" key="2">
    <source>
        <dbReference type="ARBA" id="ARBA00023002"/>
    </source>
</evidence>
<evidence type="ECO:0000313" key="7">
    <source>
        <dbReference type="EMBL" id="MDX7081924.1"/>
    </source>
</evidence>
<dbReference type="Proteomes" id="UP000245399">
    <property type="component" value="Chromosome"/>
</dbReference>
<accession>A0A086FFH3</accession>
<protein>
    <submittedName>
        <fullName evidence="5">FAD-binding oxidoreductase</fullName>
        <ecNumber evidence="7">1.-.-.-</ecNumber>
    </submittedName>
    <submittedName>
        <fullName evidence="6">Gamma-glutamylputrescine oxidoreductase</fullName>
    </submittedName>
</protein>
<reference evidence="10" key="8">
    <citation type="submission" date="2018-06" db="EMBL/GenBank/DDBJ databases">
        <authorList>
            <person name="Martins R.C."/>
            <person name="Perdigao-Neto L.V."/>
            <person name="Costa S.F."/>
            <person name="Levin A.S.S."/>
        </authorList>
    </citation>
    <scope>NUCLEOTIDE SEQUENCE</scope>
    <source>
        <strain evidence="10">1283</strain>
    </source>
</reference>
<reference evidence="7 16" key="9">
    <citation type="submission" date="2023-11" db="EMBL/GenBank/DDBJ databases">
        <title>Detection of rare carbapenemases in Enterobacterales - comparison of two colorimetric and two CIM-based carbapenemase assays.</title>
        <authorList>
            <person name="Schaffarczyk L."/>
            <person name="Noster J."/>
            <person name="Stelzer Y."/>
            <person name="Sattler J."/>
            <person name="Gatermann S."/>
            <person name="Hamprecht A."/>
        </authorList>
    </citation>
    <scope>NUCLEOTIDE SEQUENCE [LARGE SCALE GENOMIC DNA]</scope>
    <source>
        <strain evidence="7 16">CIM-Carb-136</strain>
    </source>
</reference>
<dbReference type="Proteomes" id="UP000247823">
    <property type="component" value="Unassembled WGS sequence"/>
</dbReference>
<evidence type="ECO:0000313" key="15">
    <source>
        <dbReference type="Proteomes" id="UP000247823"/>
    </source>
</evidence>
<dbReference type="SUPFAM" id="SSF51905">
    <property type="entry name" value="FAD/NAD(P)-binding domain"/>
    <property type="match status" value="1"/>
</dbReference>
<reference evidence="11" key="4">
    <citation type="submission" date="2017-12" db="EMBL/GenBank/DDBJ databases">
        <title>FDA dAtabase for Regulatory Grade micrObial Sequences (FDA-ARGOS): Supporting development and validation of Infectious Disease Dx tests.</title>
        <authorList>
            <person name="Campos J."/>
            <person name="Goldberg B."/>
            <person name="Tallon L."/>
            <person name="Sadzewicz L."/>
            <person name="Sengamalay N."/>
            <person name="Ott S."/>
            <person name="Godinez A."/>
            <person name="Nagaraj S."/>
            <person name="Vavikolanu K."/>
            <person name="Vyas G."/>
            <person name="Nadendla S."/>
            <person name="Aluvathingal J."/>
            <person name="Geyer C."/>
            <person name="Nandy P."/>
            <person name="Hobson J."/>
            <person name="Sichtig H."/>
        </authorList>
    </citation>
    <scope>NUCLEOTIDE SEQUENCE [LARGE SCALE GENOMIC DNA]</scope>
    <source>
        <strain evidence="11">FDAARGOS_79</strain>
    </source>
</reference>
<evidence type="ECO:0000313" key="16">
    <source>
        <dbReference type="Proteomes" id="UP001275057"/>
    </source>
</evidence>
<dbReference type="Proteomes" id="UP000037482">
    <property type="component" value="Unassembled WGS sequence"/>
</dbReference>
<dbReference type="Proteomes" id="UP001275057">
    <property type="component" value="Unassembled WGS sequence"/>
</dbReference>
<evidence type="ECO:0000313" key="11">
    <source>
        <dbReference type="Proteomes" id="UP000030378"/>
    </source>
</evidence>
<name>A0A086FFH3_SERMA</name>
<evidence type="ECO:0000313" key="12">
    <source>
        <dbReference type="Proteomes" id="UP000037482"/>
    </source>
</evidence>
<dbReference type="EMBL" id="LFJS01000012">
    <property type="protein sequence ID" value="KMU51917.1"/>
    <property type="molecule type" value="Genomic_DNA"/>
</dbReference>
<dbReference type="EMBL" id="CP029449">
    <property type="protein sequence ID" value="AWL66911.1"/>
    <property type="molecule type" value="Genomic_DNA"/>
</dbReference>
<evidence type="ECO:0000313" key="5">
    <source>
        <dbReference type="EMBL" id="AWL66911.1"/>
    </source>
</evidence>
<evidence type="ECO:0000313" key="14">
    <source>
        <dbReference type="Proteomes" id="UP000245399"/>
    </source>
</evidence>
<dbReference type="Gene3D" id="3.30.9.10">
    <property type="entry name" value="D-Amino Acid Oxidase, subunit A, domain 2"/>
    <property type="match status" value="1"/>
</dbReference>
<dbReference type="GeneID" id="98187993"/>
<dbReference type="Pfam" id="PF01266">
    <property type="entry name" value="DAO"/>
    <property type="match status" value="1"/>
</dbReference>
<evidence type="ECO:0000256" key="3">
    <source>
        <dbReference type="PIRSR" id="PIRSR601613-1"/>
    </source>
</evidence>
<keyword evidence="15" id="KW-1185">Reference proteome</keyword>
<evidence type="ECO:0000259" key="4">
    <source>
        <dbReference type="Pfam" id="PF01266"/>
    </source>
</evidence>
<dbReference type="PANTHER" id="PTHR13847">
    <property type="entry name" value="SARCOSINE DEHYDROGENASE-RELATED"/>
    <property type="match status" value="1"/>
</dbReference>
<reference evidence="6 12" key="1">
    <citation type="submission" date="2015-06" db="EMBL/GenBank/DDBJ databases">
        <title>Draft Genome of Serratia marcescens Strain AH0650_Sm1.</title>
        <authorList>
            <person name="Wan Y."/>
            <person name="Gorrie C."/>
            <person name="Holt K."/>
        </authorList>
    </citation>
    <scope>NUCLEOTIDE SEQUENCE [LARGE SCALE GENOMIC DNA]</scope>
    <source>
        <strain evidence="6 12">AH0650_Sm1</strain>
    </source>
</reference>
<dbReference type="InterPro" id="IPR001613">
    <property type="entry name" value="Flavin_amine_oxidase"/>
</dbReference>
<reference evidence="5 14" key="6">
    <citation type="submission" date="2018-05" db="EMBL/GenBank/DDBJ databases">
        <title>Klebsiella quasipneumonaiae provides a window into carbapenemase gene transfer, plasmid rearrangements and nosocomial acquisition from the hospital environment.</title>
        <authorList>
            <person name="Mathers A.J."/>
            <person name="Vegesana K."/>
            <person name="Stoesser N."/>
            <person name="Crook D."/>
            <person name="Vaughan A."/>
            <person name="Barry K."/>
            <person name="Parikh H."/>
            <person name="Sebra R."/>
            <person name="Kotay S."/>
            <person name="Walker A.S."/>
            <person name="Sheppard A.E."/>
        </authorList>
    </citation>
    <scope>NUCLEOTIDE SEQUENCE [LARGE SCALE GENOMIC DNA]</scope>
    <source>
        <strain evidence="5 14">CAV1761</strain>
    </source>
</reference>
<proteinExistence type="predicted"/>
<feature type="domain" description="FAD dependent oxidoreductase" evidence="4">
    <location>
        <begin position="29"/>
        <end position="381"/>
    </location>
</feature>
<feature type="binding site" evidence="3">
    <location>
        <position position="38"/>
    </location>
    <ligand>
        <name>FAD</name>
        <dbReference type="ChEBI" id="CHEBI:57692"/>
    </ligand>
</feature>
<dbReference type="PRINTS" id="PR00757">
    <property type="entry name" value="AMINEOXDASEF"/>
</dbReference>
<evidence type="ECO:0000313" key="8">
    <source>
        <dbReference type="EMBL" id="OCO85368.1"/>
    </source>
</evidence>
<dbReference type="Proteomes" id="UP000050489">
    <property type="component" value="Unassembled WGS sequence"/>
</dbReference>
<dbReference type="EMBL" id="JAXABG010000003">
    <property type="protein sequence ID" value="MDX7081924.1"/>
    <property type="molecule type" value="Genomic_DNA"/>
</dbReference>
<evidence type="ECO:0000313" key="13">
    <source>
        <dbReference type="Proteomes" id="UP000050489"/>
    </source>
</evidence>
<dbReference type="RefSeq" id="WP_025302550.1">
    <property type="nucleotide sequence ID" value="NZ_CABHIE010000001.1"/>
</dbReference>
<dbReference type="Gene3D" id="3.50.50.60">
    <property type="entry name" value="FAD/NAD(P)-binding domain"/>
    <property type="match status" value="1"/>
</dbReference>
<feature type="binding site" evidence="3">
    <location>
        <begin position="57"/>
        <end position="58"/>
    </location>
    <ligand>
        <name>FAD</name>
        <dbReference type="ChEBI" id="CHEBI:57692"/>
    </ligand>
</feature>
<reference evidence="9" key="5">
    <citation type="submission" date="2017-12" db="EMBL/GenBank/DDBJ databases">
        <title>FDA dAtabase for Regulatory Grade micrObial Sequences (FDA-ARGOS): Supporting development and validation of Infectious Disease Dx tests.</title>
        <authorList>
            <person name="Campos J."/>
            <person name="Goldberg B."/>
            <person name="Tallon L.J."/>
            <person name="Sadzewicz L."/>
            <person name="Sengamalay N."/>
            <person name="Ott S."/>
            <person name="Godinez A."/>
            <person name="Nagaraj S."/>
            <person name="Vavikolanu K."/>
            <person name="Vyas G."/>
            <person name="Nadendla S."/>
            <person name="Aluvathingal J."/>
            <person name="Geyer C."/>
            <person name="Nandy P."/>
            <person name="Hobson J."/>
            <person name="Sichtig H."/>
        </authorList>
    </citation>
    <scope>NUCLEOTIDE SEQUENCE</scope>
    <source>
        <strain evidence="9">FDAARGOS_79</strain>
    </source>
</reference>
<sequence>MTEHVKSYYAATANAHQPYPQLNESIECDVCVIGGGYTGLSSALFLVEAGYNVVVLEAARIGFGASGRNGGQLVNSYSRDIDVIEERYGAESARLLGSMMFEGAEIIRSRISRYAIDCDYRPGGIFAALNNKQFHALIEQKRNWERYGNTQLELLDADRVRQEVASDRYVGALLDHSGGHIHPLNLALGEAEAIRLQGGRIFEQSAVTNIRHGEPALISTANGQVKARFVIVAGNAYLGDKLEPRLAKRSMPCGTQVVTTEPLAPEIAQALIPQNYCVEDCNYLLDYYRITADHRLLYGGGVVYGARDPDDIDNLIRPKLLKTFPQLKGVRIDYRWTGNFLLTLSRMPQFGRLENNVYYMQGYSGHGVTCTHLAGKLIAELMRGDAERFDAFAKLPHLPFFGGRNLQIPFTAIGAAYYTLRDRIGV</sequence>
<dbReference type="GO" id="GO:0005737">
    <property type="term" value="C:cytoplasm"/>
    <property type="evidence" value="ECO:0007669"/>
    <property type="project" value="TreeGrafter"/>
</dbReference>
<dbReference type="InterPro" id="IPR006076">
    <property type="entry name" value="FAD-dep_OxRdtase"/>
</dbReference>
<evidence type="ECO:0000313" key="9">
    <source>
        <dbReference type="EMBL" id="PNO70844.1"/>
    </source>
</evidence>
<dbReference type="GO" id="GO:0016491">
    <property type="term" value="F:oxidoreductase activity"/>
    <property type="evidence" value="ECO:0007669"/>
    <property type="project" value="UniProtKB-KW"/>
</dbReference>
<keyword evidence="2 7" id="KW-0560">Oxidoreductase</keyword>
<dbReference type="EMBL" id="LJEX02000092">
    <property type="protein sequence ID" value="OCO85368.1"/>
    <property type="molecule type" value="Genomic_DNA"/>
</dbReference>
<evidence type="ECO:0000313" key="6">
    <source>
        <dbReference type="EMBL" id="KMU51917.1"/>
    </source>
</evidence>
<comment type="cofactor">
    <cofactor evidence="1">
        <name>FAD</name>
        <dbReference type="ChEBI" id="CHEBI:57692"/>
    </cofactor>
</comment>
<evidence type="ECO:0000256" key="1">
    <source>
        <dbReference type="ARBA" id="ARBA00001974"/>
    </source>
</evidence>
<dbReference type="Proteomes" id="UP000030378">
    <property type="component" value="Unassembled WGS sequence"/>
</dbReference>
<dbReference type="AlphaFoldDB" id="A0A086FFH3"/>
<dbReference type="EC" id="1.-.-.-" evidence="7"/>
<reference evidence="13" key="2">
    <citation type="submission" date="2016-04" db="EMBL/GenBank/DDBJ databases">
        <authorList>
            <person name="Osei Sekyere J."/>
            <person name="Sivertsen A."/>
            <person name="Pedersen A.T."/>
            <person name="Sundsfjord A."/>
        </authorList>
    </citation>
    <scope>NUCLEOTIDE SEQUENCE [LARGE SCALE GENOMIC DNA]</scope>
    <source>
        <strain evidence="13">945174350</strain>
    </source>
</reference>
<dbReference type="PANTHER" id="PTHR13847:SF275">
    <property type="entry name" value="GAMMA-GLUTAMYLPUTRESCINE OXIDOREDUCTASE"/>
    <property type="match status" value="1"/>
</dbReference>
<dbReference type="EMBL" id="JTBC02000002">
    <property type="protein sequence ID" value="PNO70844.1"/>
    <property type="molecule type" value="Genomic_DNA"/>
</dbReference>
<organism evidence="6 12">
    <name type="scientific">Serratia marcescens</name>
    <dbReference type="NCBI Taxonomy" id="615"/>
    <lineage>
        <taxon>Bacteria</taxon>
        <taxon>Pseudomonadati</taxon>
        <taxon>Pseudomonadota</taxon>
        <taxon>Gammaproteobacteria</taxon>
        <taxon>Enterobacterales</taxon>
        <taxon>Yersiniaceae</taxon>
        <taxon>Serratia</taxon>
    </lineage>
</organism>
<accession>A0A656VJC7</accession>
<reference evidence="10" key="7">
    <citation type="submission" date="2018-06" db="EMBL/GenBank/DDBJ databases">
        <title>Serratia marcescens genome sequencing and assembly.</title>
        <authorList>
            <person name="Martins R.C.R."/>
            <person name="Perdigao-Neto L.V."/>
            <person name="Costa S.F."/>
            <person name="Levin A.S.S."/>
        </authorList>
    </citation>
    <scope>NUCLEOTIDE SEQUENCE</scope>
    <source>
        <strain evidence="10">1283</strain>
    </source>
</reference>
<evidence type="ECO:0000313" key="10">
    <source>
        <dbReference type="EMBL" id="PYA73668.1"/>
    </source>
</evidence>